<protein>
    <submittedName>
        <fullName evidence="1">Uncharacterized protein</fullName>
    </submittedName>
</protein>
<dbReference type="STRING" id="55802.TBCH5v1_2582"/>
<dbReference type="PATRIC" id="fig|55802.8.peg.2568"/>
<dbReference type="GeneID" id="43509037"/>
<dbReference type="RefSeq" id="WP_158508420.1">
    <property type="nucleotide sequence ID" value="NZ_CP013050.1"/>
</dbReference>
<sequence length="50" mass="6036">MQIYVDAEAYRILKELKAKLAERNKFSEKDISFSAVIKHLYNVYKERRND</sequence>
<dbReference type="Proteomes" id="UP000066042">
    <property type="component" value="Chromosome"/>
</dbReference>
<name>A0A0S1XFA5_THEBA</name>
<dbReference type="EMBL" id="CP013050">
    <property type="protein sequence ID" value="ALM76471.1"/>
    <property type="molecule type" value="Genomic_DNA"/>
</dbReference>
<gene>
    <name evidence="1" type="ORF">TBCH5v1_2582</name>
</gene>
<dbReference type="AlphaFoldDB" id="A0A0S1XFA5"/>
<evidence type="ECO:0000313" key="2">
    <source>
        <dbReference type="Proteomes" id="UP000066042"/>
    </source>
</evidence>
<reference evidence="1 2" key="1">
    <citation type="journal article" date="2016" name="Genome Announc.">
        <title>Complete genome sequence of the hyperthermophilic and piezophilic archaeon Thermococcus barophilus Ch5, capable of growth at the expense of hydrogenogenesis from carbon monoxide and formate.</title>
        <authorList>
            <person name="Oger P."/>
            <person name="Sokolova T.G."/>
            <person name="Kozhevnikova D.A."/>
            <person name="Taranov E.A."/>
            <person name="Vannier P."/>
            <person name="Lee H.S."/>
            <person name="Kwon K.K."/>
            <person name="Kang S.G."/>
            <person name="Lee J.H."/>
            <person name="Bonch-Osmolovskaya E.A."/>
            <person name="Lebedinsky A.V."/>
        </authorList>
    </citation>
    <scope>NUCLEOTIDE SEQUENCE [LARGE SCALE GENOMIC DNA]</scope>
    <source>
        <strain evidence="2">Ch5</strain>
    </source>
</reference>
<evidence type="ECO:0000313" key="1">
    <source>
        <dbReference type="EMBL" id="ALM76471.1"/>
    </source>
</evidence>
<organism evidence="1 2">
    <name type="scientific">Thermococcus barophilus</name>
    <dbReference type="NCBI Taxonomy" id="55802"/>
    <lineage>
        <taxon>Archaea</taxon>
        <taxon>Methanobacteriati</taxon>
        <taxon>Methanobacteriota</taxon>
        <taxon>Thermococci</taxon>
        <taxon>Thermococcales</taxon>
        <taxon>Thermococcaceae</taxon>
        <taxon>Thermococcus</taxon>
    </lineage>
</organism>
<accession>A0A0S1XFA5</accession>
<proteinExistence type="predicted"/>